<dbReference type="AlphaFoldDB" id="A0AA38T155"/>
<dbReference type="EMBL" id="JARYMX010000004">
    <property type="protein sequence ID" value="KAJ9552495.1"/>
    <property type="molecule type" value="Genomic_DNA"/>
</dbReference>
<dbReference type="PANTHER" id="PTHR35317:SF41">
    <property type="entry name" value="RNA-DIRECTED DNA POLYMERASE"/>
    <property type="match status" value="1"/>
</dbReference>
<evidence type="ECO:0000259" key="1">
    <source>
        <dbReference type="Pfam" id="PF13961"/>
    </source>
</evidence>
<evidence type="ECO:0000313" key="3">
    <source>
        <dbReference type="Proteomes" id="UP001172457"/>
    </source>
</evidence>
<feature type="domain" description="DUF4219" evidence="1">
    <location>
        <begin position="24"/>
        <end position="49"/>
    </location>
</feature>
<reference evidence="2" key="1">
    <citation type="submission" date="2023-03" db="EMBL/GenBank/DDBJ databases">
        <title>Chromosome-scale reference genome and RAD-based genetic map of yellow starthistle (Centaurea solstitialis) reveal putative structural variation and QTLs associated with invader traits.</title>
        <authorList>
            <person name="Reatini B."/>
            <person name="Cang F.A."/>
            <person name="Jiang Q."/>
            <person name="Mckibben M.T.W."/>
            <person name="Barker M.S."/>
            <person name="Rieseberg L.H."/>
            <person name="Dlugosch K.M."/>
        </authorList>
    </citation>
    <scope>NUCLEOTIDE SEQUENCE</scope>
    <source>
        <strain evidence="2">CAN-66</strain>
        <tissue evidence="2">Leaf</tissue>
    </source>
</reference>
<sequence>MAAENTGASTVREQGSVTLQCPKLTESNYTSWSILVETVLRAHGLWKTVTGEDEDEKRNYTTKAIIYPTLPEDILLQVAKYKDAQDVWESIQIRYFGTERQYSDLESMPLEEAVGQLKAYEDRLKNHDEKEEQGGLIWWNEEDTHLVNIDTKARSLISMSLPDDVFHSICYLRTAKEVWDTLCVQYEANVVLIQSRKIYLVRQYEKFMHSKGETLSQTYQRFNCLLIDLKTIGIKFSSSEVVTKFMEFLPEY</sequence>
<dbReference type="Pfam" id="PF13961">
    <property type="entry name" value="DUF4219"/>
    <property type="match status" value="1"/>
</dbReference>
<dbReference type="Proteomes" id="UP001172457">
    <property type="component" value="Chromosome 4"/>
</dbReference>
<comment type="caution">
    <text evidence="2">The sequence shown here is derived from an EMBL/GenBank/DDBJ whole genome shotgun (WGS) entry which is preliminary data.</text>
</comment>
<dbReference type="PANTHER" id="PTHR35317">
    <property type="entry name" value="OS04G0629600 PROTEIN"/>
    <property type="match status" value="1"/>
</dbReference>
<evidence type="ECO:0000313" key="2">
    <source>
        <dbReference type="EMBL" id="KAJ9552495.1"/>
    </source>
</evidence>
<keyword evidence="3" id="KW-1185">Reference proteome</keyword>
<gene>
    <name evidence="2" type="ORF">OSB04_016540</name>
</gene>
<name>A0AA38T155_9ASTR</name>
<protein>
    <recommendedName>
        <fullName evidence="1">DUF4219 domain-containing protein</fullName>
    </recommendedName>
</protein>
<dbReference type="Pfam" id="PF14223">
    <property type="entry name" value="Retrotran_gag_2"/>
    <property type="match status" value="1"/>
</dbReference>
<proteinExistence type="predicted"/>
<dbReference type="InterPro" id="IPR025314">
    <property type="entry name" value="DUF4219"/>
</dbReference>
<organism evidence="2 3">
    <name type="scientific">Centaurea solstitialis</name>
    <name type="common">yellow star-thistle</name>
    <dbReference type="NCBI Taxonomy" id="347529"/>
    <lineage>
        <taxon>Eukaryota</taxon>
        <taxon>Viridiplantae</taxon>
        <taxon>Streptophyta</taxon>
        <taxon>Embryophyta</taxon>
        <taxon>Tracheophyta</taxon>
        <taxon>Spermatophyta</taxon>
        <taxon>Magnoliopsida</taxon>
        <taxon>eudicotyledons</taxon>
        <taxon>Gunneridae</taxon>
        <taxon>Pentapetalae</taxon>
        <taxon>asterids</taxon>
        <taxon>campanulids</taxon>
        <taxon>Asterales</taxon>
        <taxon>Asteraceae</taxon>
        <taxon>Carduoideae</taxon>
        <taxon>Cardueae</taxon>
        <taxon>Centaureinae</taxon>
        <taxon>Centaurea</taxon>
    </lineage>
</organism>
<accession>A0AA38T155</accession>